<comment type="caution">
    <text evidence="1">The sequence shown here is derived from an EMBL/GenBank/DDBJ whole genome shotgun (WGS) entry which is preliminary data.</text>
</comment>
<organism evidence="1 2">
    <name type="scientific">Smittium culicis</name>
    <dbReference type="NCBI Taxonomy" id="133412"/>
    <lineage>
        <taxon>Eukaryota</taxon>
        <taxon>Fungi</taxon>
        <taxon>Fungi incertae sedis</taxon>
        <taxon>Zoopagomycota</taxon>
        <taxon>Kickxellomycotina</taxon>
        <taxon>Harpellomycetes</taxon>
        <taxon>Harpellales</taxon>
        <taxon>Legeriomycetaceae</taxon>
        <taxon>Smittium</taxon>
    </lineage>
</organism>
<protein>
    <submittedName>
        <fullName evidence="1">Uncharacterized protein</fullName>
    </submittedName>
</protein>
<proteinExistence type="predicted"/>
<name>A0A1R1YRM2_9FUNG</name>
<dbReference type="Proteomes" id="UP000187429">
    <property type="component" value="Unassembled WGS sequence"/>
</dbReference>
<gene>
    <name evidence="1" type="ORF">AYI69_g952</name>
</gene>
<evidence type="ECO:0000313" key="2">
    <source>
        <dbReference type="Proteomes" id="UP000187429"/>
    </source>
</evidence>
<evidence type="ECO:0000313" key="1">
    <source>
        <dbReference type="EMBL" id="OMJ29544.1"/>
    </source>
</evidence>
<dbReference type="EMBL" id="LSSM01000254">
    <property type="protein sequence ID" value="OMJ29544.1"/>
    <property type="molecule type" value="Genomic_DNA"/>
</dbReference>
<sequence length="208" mass="22337">MYIDKNDKNYCAAVSVTTTVSTNSTISTPFSTRVCAILSSLPLPLVVLCQTVLVGSLVLECELPSGPCPSPPPLRVPVHVHARVLVLVPDIVPLCDSVSIPVRVLVIDLVRVPVLVPLCDSVSIPVRVPVLVLVIDLVPVRVLDLVRVSNQLLFALHFPIHIDVIFEMCVSLLFVRVDVRLPPRVLSLPQPPSSSLPPLACGDAISSS</sequence>
<reference evidence="2" key="1">
    <citation type="submission" date="2017-01" db="EMBL/GenBank/DDBJ databases">
        <authorList>
            <person name="Wang Y."/>
            <person name="White M."/>
            <person name="Kvist S."/>
            <person name="Moncalvo J.-M."/>
        </authorList>
    </citation>
    <scope>NUCLEOTIDE SEQUENCE [LARGE SCALE GENOMIC DNA]</scope>
    <source>
        <strain evidence="2">ID-206-W2</strain>
    </source>
</reference>
<accession>A0A1R1YRM2</accession>
<keyword evidence="2" id="KW-1185">Reference proteome</keyword>
<dbReference type="AlphaFoldDB" id="A0A1R1YRM2"/>